<dbReference type="InterPro" id="IPR013324">
    <property type="entry name" value="RNA_pol_sigma_r3/r4-like"/>
</dbReference>
<dbReference type="PANTHER" id="PTHR43133:SF39">
    <property type="entry name" value="SIMILAR TO RNA POLYMERASE SIGMA-E FACTOR"/>
    <property type="match status" value="1"/>
</dbReference>
<proteinExistence type="inferred from homology"/>
<keyword evidence="3" id="KW-0731">Sigma factor</keyword>
<keyword evidence="2" id="KW-0805">Transcription regulation</keyword>
<dbReference type="AlphaFoldDB" id="Q01ZV6"/>
<evidence type="ECO:0000256" key="2">
    <source>
        <dbReference type="ARBA" id="ARBA00023015"/>
    </source>
</evidence>
<dbReference type="PANTHER" id="PTHR43133">
    <property type="entry name" value="RNA POLYMERASE ECF-TYPE SIGMA FACTO"/>
    <property type="match status" value="1"/>
</dbReference>
<dbReference type="SUPFAM" id="SSF88659">
    <property type="entry name" value="Sigma3 and sigma4 domains of RNA polymerase sigma factors"/>
    <property type="match status" value="1"/>
</dbReference>
<dbReference type="GO" id="GO:0016987">
    <property type="term" value="F:sigma factor activity"/>
    <property type="evidence" value="ECO:0007669"/>
    <property type="project" value="UniProtKB-KW"/>
</dbReference>
<dbReference type="Gene3D" id="1.10.1740.10">
    <property type="match status" value="1"/>
</dbReference>
<evidence type="ECO:0000256" key="3">
    <source>
        <dbReference type="ARBA" id="ARBA00023082"/>
    </source>
</evidence>
<dbReference type="InterPro" id="IPR014284">
    <property type="entry name" value="RNA_pol_sigma-70_dom"/>
</dbReference>
<dbReference type="InterPro" id="IPR011517">
    <property type="entry name" value="RNA_pol_sigma70_ECF-like"/>
</dbReference>
<evidence type="ECO:0000256" key="4">
    <source>
        <dbReference type="ARBA" id="ARBA00023163"/>
    </source>
</evidence>
<gene>
    <name evidence="6" type="ordered locus">Acid_3840</name>
</gene>
<comment type="similarity">
    <text evidence="1">Belongs to the sigma-70 factor family. ECF subfamily.</text>
</comment>
<reference evidence="6" key="1">
    <citation type="submission" date="2006-10" db="EMBL/GenBank/DDBJ databases">
        <title>Complete sequence of Solibacter usitatus Ellin6076.</title>
        <authorList>
            <consortium name="US DOE Joint Genome Institute"/>
            <person name="Copeland A."/>
            <person name="Lucas S."/>
            <person name="Lapidus A."/>
            <person name="Barry K."/>
            <person name="Detter J.C."/>
            <person name="Glavina del Rio T."/>
            <person name="Hammon N."/>
            <person name="Israni S."/>
            <person name="Dalin E."/>
            <person name="Tice H."/>
            <person name="Pitluck S."/>
            <person name="Thompson L.S."/>
            <person name="Brettin T."/>
            <person name="Bruce D."/>
            <person name="Han C."/>
            <person name="Tapia R."/>
            <person name="Gilna P."/>
            <person name="Schmutz J."/>
            <person name="Larimer F."/>
            <person name="Land M."/>
            <person name="Hauser L."/>
            <person name="Kyrpides N."/>
            <person name="Mikhailova N."/>
            <person name="Janssen P.H."/>
            <person name="Kuske C.R."/>
            <person name="Richardson P."/>
        </authorList>
    </citation>
    <scope>NUCLEOTIDE SEQUENCE</scope>
    <source>
        <strain evidence="6">Ellin6076</strain>
    </source>
</reference>
<keyword evidence="4" id="KW-0804">Transcription</keyword>
<dbReference type="InterPro" id="IPR013325">
    <property type="entry name" value="RNA_pol_sigma_r2"/>
</dbReference>
<dbReference type="HOGENOM" id="CLU_102127_0_0_0"/>
<dbReference type="Pfam" id="PF07638">
    <property type="entry name" value="Sigma70_ECF"/>
    <property type="match status" value="1"/>
</dbReference>
<evidence type="ECO:0000256" key="1">
    <source>
        <dbReference type="ARBA" id="ARBA00010641"/>
    </source>
</evidence>
<dbReference type="STRING" id="234267.Acid_3840"/>
<dbReference type="Gene3D" id="1.10.10.10">
    <property type="entry name" value="Winged helix-like DNA-binding domain superfamily/Winged helix DNA-binding domain"/>
    <property type="match status" value="1"/>
</dbReference>
<dbReference type="KEGG" id="sus:Acid_3840"/>
<evidence type="ECO:0000259" key="5">
    <source>
        <dbReference type="Pfam" id="PF07638"/>
    </source>
</evidence>
<dbReference type="SUPFAM" id="SSF88946">
    <property type="entry name" value="Sigma2 domain of RNA polymerase sigma factors"/>
    <property type="match status" value="1"/>
</dbReference>
<accession>Q01ZV6</accession>
<evidence type="ECO:0000313" key="6">
    <source>
        <dbReference type="EMBL" id="ABJ84809.1"/>
    </source>
</evidence>
<protein>
    <submittedName>
        <fullName evidence="6">RNA polymerase, sigma-24 subunit, ECF subfamily</fullName>
    </submittedName>
</protein>
<dbReference type="eggNOG" id="COG1595">
    <property type="taxonomic scope" value="Bacteria"/>
</dbReference>
<dbReference type="NCBIfam" id="TIGR02999">
    <property type="entry name" value="Sig-70_X6"/>
    <property type="match status" value="1"/>
</dbReference>
<dbReference type="EMBL" id="CP000473">
    <property type="protein sequence ID" value="ABJ84809.1"/>
    <property type="molecule type" value="Genomic_DNA"/>
</dbReference>
<dbReference type="InterPro" id="IPR039425">
    <property type="entry name" value="RNA_pol_sigma-70-like"/>
</dbReference>
<dbReference type="InParanoid" id="Q01ZV6"/>
<dbReference type="InterPro" id="IPR053812">
    <property type="entry name" value="HTH_Sigma70_ECF-like"/>
</dbReference>
<organism evidence="6">
    <name type="scientific">Solibacter usitatus (strain Ellin6076)</name>
    <dbReference type="NCBI Taxonomy" id="234267"/>
    <lineage>
        <taxon>Bacteria</taxon>
        <taxon>Pseudomonadati</taxon>
        <taxon>Acidobacteriota</taxon>
        <taxon>Terriglobia</taxon>
        <taxon>Bryobacterales</taxon>
        <taxon>Solibacteraceae</taxon>
        <taxon>Candidatus Solibacter</taxon>
    </lineage>
</organism>
<name>Q01ZV6_SOLUE</name>
<feature type="domain" description="RNA polymerase sigma-70 ECF-like HTH" evidence="5">
    <location>
        <begin position="15"/>
        <end position="195"/>
    </location>
</feature>
<dbReference type="InterPro" id="IPR036388">
    <property type="entry name" value="WH-like_DNA-bd_sf"/>
</dbReference>
<dbReference type="NCBIfam" id="TIGR02937">
    <property type="entry name" value="sigma70-ECF"/>
    <property type="match status" value="1"/>
</dbReference>
<dbReference type="CDD" id="cd06171">
    <property type="entry name" value="Sigma70_r4"/>
    <property type="match status" value="1"/>
</dbReference>
<sequence length="205" mass="22807">MADLIESGGMPSTGANVTQLLERWRNGDPTSFDAASDLLYSELHRIAQSYLRGAAPNTLQPTALVNEAYVRLVERSHGEFRDRKHFFALAAKVMRQILVDRARARNASKRGGENARRVPLDDARDGFTSDPDEFLLLHQALDRLSDYDFSLANVIELRYFAGLTLEETAEIVGISVPTASRRQRMAEAWLSREISVKTAPAQSSG</sequence>
<dbReference type="GO" id="GO:0006352">
    <property type="term" value="P:DNA-templated transcription initiation"/>
    <property type="evidence" value="ECO:0007669"/>
    <property type="project" value="InterPro"/>
</dbReference>